<evidence type="ECO:0000313" key="4">
    <source>
        <dbReference type="Proteomes" id="UP000232149"/>
    </source>
</evidence>
<dbReference type="EMBL" id="NPDV01000012">
    <property type="protein sequence ID" value="PJZ52620.1"/>
    <property type="molecule type" value="Genomic_DNA"/>
</dbReference>
<sequence length="116" mass="13423">MSFVIRVNGKREIPMKANVRILFPFLGIFSFLVFFGMSCQPYLYRNYNDCAANYAGNCEGYRGYSSYGYQNRAGYPNYYRNQSYGTFGTGGGYRHNPMHIPSGRFHNLGRPSHWKL</sequence>
<evidence type="ECO:0000313" key="2">
    <source>
        <dbReference type="EMBL" id="PJZ52620.1"/>
    </source>
</evidence>
<organism evidence="2 5">
    <name type="scientific">Leptospira adleri</name>
    <dbReference type="NCBI Taxonomy" id="2023186"/>
    <lineage>
        <taxon>Bacteria</taxon>
        <taxon>Pseudomonadati</taxon>
        <taxon>Spirochaetota</taxon>
        <taxon>Spirochaetia</taxon>
        <taxon>Leptospirales</taxon>
        <taxon>Leptospiraceae</taxon>
        <taxon>Leptospira</taxon>
    </lineage>
</organism>
<proteinExistence type="predicted"/>
<evidence type="ECO:0000256" key="1">
    <source>
        <dbReference type="SAM" id="Phobius"/>
    </source>
</evidence>
<evidence type="ECO:0000313" key="3">
    <source>
        <dbReference type="EMBL" id="PJZ61022.1"/>
    </source>
</evidence>
<dbReference type="EMBL" id="NPDU01000042">
    <property type="protein sequence ID" value="PJZ61022.1"/>
    <property type="molecule type" value="Genomic_DNA"/>
</dbReference>
<accession>A0A2M9YME9</accession>
<dbReference type="AlphaFoldDB" id="A0A2M9YME9"/>
<dbReference type="Proteomes" id="UP000232188">
    <property type="component" value="Unassembled WGS sequence"/>
</dbReference>
<evidence type="ECO:0000313" key="5">
    <source>
        <dbReference type="Proteomes" id="UP000232188"/>
    </source>
</evidence>
<keyword evidence="4" id="KW-1185">Reference proteome</keyword>
<name>A0A2M9YME9_9LEPT</name>
<comment type="caution">
    <text evidence="2">The sequence shown here is derived from an EMBL/GenBank/DDBJ whole genome shotgun (WGS) entry which is preliminary data.</text>
</comment>
<gene>
    <name evidence="3" type="ORF">CH376_15430</name>
    <name evidence="2" type="ORF">CH380_14275</name>
</gene>
<keyword evidence="1" id="KW-0812">Transmembrane</keyword>
<dbReference type="Proteomes" id="UP000232149">
    <property type="component" value="Unassembled WGS sequence"/>
</dbReference>
<keyword evidence="1" id="KW-0472">Membrane</keyword>
<keyword evidence="1" id="KW-1133">Transmembrane helix</keyword>
<reference evidence="4 5" key="1">
    <citation type="submission" date="2017-07" db="EMBL/GenBank/DDBJ databases">
        <title>Leptospira spp. isolated from tropical soils.</title>
        <authorList>
            <person name="Thibeaux R."/>
            <person name="Iraola G."/>
            <person name="Ferres I."/>
            <person name="Bierque E."/>
            <person name="Girault D."/>
            <person name="Soupe-Gilbert M.-E."/>
            <person name="Picardeau M."/>
            <person name="Goarant C."/>
        </authorList>
    </citation>
    <scope>NUCLEOTIDE SEQUENCE [LARGE SCALE GENOMIC DNA]</scope>
    <source>
        <strain evidence="2 5">FH2-B-C1</strain>
        <strain evidence="3 4">FH2-B-D1</strain>
    </source>
</reference>
<protein>
    <submittedName>
        <fullName evidence="2">Uncharacterized protein</fullName>
    </submittedName>
</protein>
<feature type="transmembrane region" description="Helical" evidence="1">
    <location>
        <begin position="21"/>
        <end position="43"/>
    </location>
</feature>